<dbReference type="Proteomes" id="UP001320768">
    <property type="component" value="Unassembled WGS sequence"/>
</dbReference>
<evidence type="ECO:0000256" key="1">
    <source>
        <dbReference type="SAM" id="SignalP"/>
    </source>
</evidence>
<dbReference type="Pfam" id="PF10988">
    <property type="entry name" value="DUF2807"/>
    <property type="match status" value="1"/>
</dbReference>
<keyword evidence="1" id="KW-0732">Signal</keyword>
<dbReference type="EMBL" id="JAKUDN010000002">
    <property type="protein sequence ID" value="MCP8352419.1"/>
    <property type="molecule type" value="Genomic_DNA"/>
</dbReference>
<feature type="domain" description="Putative auto-transporter adhesin head GIN" evidence="2">
    <location>
        <begin position="46"/>
        <end position="208"/>
    </location>
</feature>
<dbReference type="Gene3D" id="2.160.20.120">
    <property type="match status" value="1"/>
</dbReference>
<sequence>MTVMKYSLAGLLSWSIAAVPTLAPESATEAPHTKTLSIDFEEIASLHVAGGYTVSISEGAPNVSLTGTEQALKQINITHEDNILSLSPLKSQQGFFTKLFNLRDEDSAQYRLTINITLPKLEALQLDNSSDAIINSDLGVNKLSISGSSSVKFTQPQTTRTMKLETFGTSTLNAIELKANTILLDLHDSSTVTIDTLNLRQSIKIDQSSDSKLFLKQAYGENLVLQGSSNSKQTIGKLGFDLAFFDLFLNNQCTIDSFKADSLNFKLRGNSRLVIQDGFAKSTKGITSGLAKYHFKAFKPGKTQIQAL</sequence>
<dbReference type="InterPro" id="IPR021255">
    <property type="entry name" value="DUF2807"/>
</dbReference>
<keyword evidence="4" id="KW-1185">Reference proteome</keyword>
<name>A0ABT1L5G9_9GAMM</name>
<dbReference type="RefSeq" id="WP_258569524.1">
    <property type="nucleotide sequence ID" value="NZ_JAKUDN010000002.1"/>
</dbReference>
<gene>
    <name evidence="3" type="ORF">MKS91_03830</name>
</gene>
<feature type="chain" id="PRO_5045562592" evidence="1">
    <location>
        <begin position="24"/>
        <end position="308"/>
    </location>
</feature>
<protein>
    <submittedName>
        <fullName evidence="3">DUF2807 domain-containing protein</fullName>
    </submittedName>
</protein>
<accession>A0ABT1L5G9</accession>
<evidence type="ECO:0000313" key="3">
    <source>
        <dbReference type="EMBL" id="MCP8352419.1"/>
    </source>
</evidence>
<organism evidence="3 4">
    <name type="scientific">Candidatus Synchoanobacter obligatus</name>
    <dbReference type="NCBI Taxonomy" id="2919597"/>
    <lineage>
        <taxon>Bacteria</taxon>
        <taxon>Pseudomonadati</taxon>
        <taxon>Pseudomonadota</taxon>
        <taxon>Gammaproteobacteria</taxon>
        <taxon>Candidatus Comchoanobacterales</taxon>
        <taxon>Candidatus Comchoanobacteraceae</taxon>
        <taxon>Candidatus Synchoanobacter</taxon>
    </lineage>
</organism>
<evidence type="ECO:0000259" key="2">
    <source>
        <dbReference type="Pfam" id="PF10988"/>
    </source>
</evidence>
<feature type="signal peptide" evidence="1">
    <location>
        <begin position="1"/>
        <end position="23"/>
    </location>
</feature>
<proteinExistence type="predicted"/>
<reference evidence="3 4" key="1">
    <citation type="journal article" date="2022" name="Nat. Microbiol.">
        <title>The microbiome of a bacterivorous marine choanoflagellate contains a resource-demanding obligate bacterial associate.</title>
        <authorList>
            <person name="Needham D.M."/>
            <person name="Poirier C."/>
            <person name="Bachy C."/>
            <person name="George E.E."/>
            <person name="Wilken S."/>
            <person name="Yung C.C.M."/>
            <person name="Limardo A.J."/>
            <person name="Morando M."/>
            <person name="Sudek L."/>
            <person name="Malmstrom R.R."/>
            <person name="Keeling P.J."/>
            <person name="Santoro A.E."/>
            <person name="Worden A.Z."/>
        </authorList>
    </citation>
    <scope>NUCLEOTIDE SEQUENCE [LARGE SCALE GENOMIC DNA]</scope>
    <source>
        <strain evidence="3 4">Comchoano-2</strain>
    </source>
</reference>
<comment type="caution">
    <text evidence="3">The sequence shown here is derived from an EMBL/GenBank/DDBJ whole genome shotgun (WGS) entry which is preliminary data.</text>
</comment>
<evidence type="ECO:0000313" key="4">
    <source>
        <dbReference type="Proteomes" id="UP001320768"/>
    </source>
</evidence>